<dbReference type="Gene3D" id="2.30.30.40">
    <property type="entry name" value="SH3 Domains"/>
    <property type="match status" value="1"/>
</dbReference>
<evidence type="ECO:0008006" key="4">
    <source>
        <dbReference type="Google" id="ProtNLM"/>
    </source>
</evidence>
<reference evidence="2" key="1">
    <citation type="submission" date="2019-12" db="EMBL/GenBank/DDBJ databases">
        <title>Comparative genomics gives insights into the taxonomy of the Azoarcus-Aromatoleum group and reveals separate origins of nif in the plant-associated Azoarcus and non-plant-associated Aromatoleum sub-groups.</title>
        <authorList>
            <person name="Lafos M."/>
            <person name="Maluk M."/>
            <person name="Batista M."/>
            <person name="Junghare M."/>
            <person name="Carmona M."/>
            <person name="Faoro H."/>
            <person name="Cruz L.M."/>
            <person name="Battistoni F."/>
            <person name="De Souza E."/>
            <person name="Pedrosa F."/>
            <person name="Chen W.-M."/>
            <person name="Poole P.S."/>
            <person name="Dixon R.A."/>
            <person name="James E.K."/>
        </authorList>
    </citation>
    <scope>NUCLEOTIDE SEQUENCE</scope>
    <source>
        <strain evidence="2">NSC3</strain>
    </source>
</reference>
<sequence length="148" mass="15961">MKRFAHLAIASLATLLMAAPASAIEYRSVSRHAILFDAPSTGARPLFILAPGTPVEVVVESGAWVRVRDASGGMNWLEGVALTPQRTLMVTAERATVRSAPDHGAAITFEARRDVVLDLLAPPQAGWAHVRHRDGQTGYVRITEVWGL</sequence>
<dbReference type="EMBL" id="WTVM01000014">
    <property type="protein sequence ID" value="NMG02121.1"/>
    <property type="molecule type" value="Genomic_DNA"/>
</dbReference>
<dbReference type="AlphaFoldDB" id="A0A972J7S7"/>
<dbReference type="InterPro" id="IPR010466">
    <property type="entry name" value="DUF1058"/>
</dbReference>
<evidence type="ECO:0000256" key="1">
    <source>
        <dbReference type="SAM" id="SignalP"/>
    </source>
</evidence>
<gene>
    <name evidence="2" type="ORF">GPA21_03935</name>
</gene>
<dbReference type="Pfam" id="PF06347">
    <property type="entry name" value="SH3_4"/>
    <property type="match status" value="2"/>
</dbReference>
<proteinExistence type="predicted"/>
<keyword evidence="1" id="KW-0732">Signal</keyword>
<organism evidence="2 3">
    <name type="scientific">Azoarcus taiwanensis</name>
    <dbReference type="NCBI Taxonomy" id="666964"/>
    <lineage>
        <taxon>Bacteria</taxon>
        <taxon>Pseudomonadati</taxon>
        <taxon>Pseudomonadota</taxon>
        <taxon>Betaproteobacteria</taxon>
        <taxon>Rhodocyclales</taxon>
        <taxon>Zoogloeaceae</taxon>
        <taxon>Azoarcus</taxon>
    </lineage>
</organism>
<protein>
    <recommendedName>
        <fullName evidence="4">SH3b domain-containing protein</fullName>
    </recommendedName>
</protein>
<evidence type="ECO:0000313" key="3">
    <source>
        <dbReference type="Proteomes" id="UP000599523"/>
    </source>
</evidence>
<evidence type="ECO:0000313" key="2">
    <source>
        <dbReference type="EMBL" id="NMG02121.1"/>
    </source>
</evidence>
<dbReference type="RefSeq" id="WP_168986909.1">
    <property type="nucleotide sequence ID" value="NZ_CAWPHM010000055.1"/>
</dbReference>
<dbReference type="Proteomes" id="UP000599523">
    <property type="component" value="Unassembled WGS sequence"/>
</dbReference>
<comment type="caution">
    <text evidence="2">The sequence shown here is derived from an EMBL/GenBank/DDBJ whole genome shotgun (WGS) entry which is preliminary data.</text>
</comment>
<accession>A0A972J7S7</accession>
<keyword evidence="3" id="KW-1185">Reference proteome</keyword>
<feature type="signal peptide" evidence="1">
    <location>
        <begin position="1"/>
        <end position="23"/>
    </location>
</feature>
<name>A0A972J7S7_9RHOO</name>
<feature type="chain" id="PRO_5037378187" description="SH3b domain-containing protein" evidence="1">
    <location>
        <begin position="24"/>
        <end position="148"/>
    </location>
</feature>